<dbReference type="InterPro" id="IPR000515">
    <property type="entry name" value="MetI-like"/>
</dbReference>
<keyword evidence="5 8" id="KW-1133">Transmembrane helix</keyword>
<evidence type="ECO:0000256" key="4">
    <source>
        <dbReference type="ARBA" id="ARBA00022692"/>
    </source>
</evidence>
<gene>
    <name evidence="10" type="ORF">ACFFGH_30910</name>
</gene>
<comment type="similarity">
    <text evidence="7">Belongs to the binding-protein-dependent transport system permease family. OppBC subfamily.</text>
</comment>
<evidence type="ECO:0000259" key="9">
    <source>
        <dbReference type="PROSITE" id="PS50928"/>
    </source>
</evidence>
<feature type="transmembrane region" description="Helical" evidence="8">
    <location>
        <begin position="9"/>
        <end position="29"/>
    </location>
</feature>
<evidence type="ECO:0000313" key="10">
    <source>
        <dbReference type="EMBL" id="MFC0682262.1"/>
    </source>
</evidence>
<feature type="transmembrane region" description="Helical" evidence="8">
    <location>
        <begin position="257"/>
        <end position="275"/>
    </location>
</feature>
<feature type="transmembrane region" description="Helical" evidence="8">
    <location>
        <begin position="313"/>
        <end position="330"/>
    </location>
</feature>
<comment type="subcellular location">
    <subcellularLocation>
        <location evidence="1 8">Cell membrane</location>
        <topology evidence="1 8">Multi-pass membrane protein</topology>
    </subcellularLocation>
</comment>
<evidence type="ECO:0000256" key="2">
    <source>
        <dbReference type="ARBA" id="ARBA00022448"/>
    </source>
</evidence>
<feature type="transmembrane region" description="Helical" evidence="8">
    <location>
        <begin position="477"/>
        <end position="502"/>
    </location>
</feature>
<feature type="transmembrane region" description="Helical" evidence="8">
    <location>
        <begin position="287"/>
        <end position="306"/>
    </location>
</feature>
<evidence type="ECO:0000256" key="1">
    <source>
        <dbReference type="ARBA" id="ARBA00004651"/>
    </source>
</evidence>
<dbReference type="PROSITE" id="PS50928">
    <property type="entry name" value="ABC_TM1"/>
    <property type="match status" value="1"/>
</dbReference>
<accession>A0ABV6RZ69</accession>
<feature type="transmembrane region" description="Helical" evidence="8">
    <location>
        <begin position="106"/>
        <end position="127"/>
    </location>
</feature>
<evidence type="ECO:0000256" key="8">
    <source>
        <dbReference type="RuleBase" id="RU363032"/>
    </source>
</evidence>
<evidence type="ECO:0000256" key="3">
    <source>
        <dbReference type="ARBA" id="ARBA00022475"/>
    </source>
</evidence>
<dbReference type="Proteomes" id="UP001589896">
    <property type="component" value="Unassembled WGS sequence"/>
</dbReference>
<feature type="domain" description="ABC transmembrane type-1" evidence="9">
    <location>
        <begin position="100"/>
        <end position="499"/>
    </location>
</feature>
<comment type="caution">
    <text evidence="10">The sequence shown here is derived from an EMBL/GenBank/DDBJ whole genome shotgun (WGS) entry which is preliminary data.</text>
</comment>
<feature type="transmembrane region" description="Helical" evidence="8">
    <location>
        <begin position="376"/>
        <end position="394"/>
    </location>
</feature>
<keyword evidence="6 8" id="KW-0472">Membrane</keyword>
<proteinExistence type="inferred from homology"/>
<evidence type="ECO:0000256" key="7">
    <source>
        <dbReference type="ARBA" id="ARBA00024202"/>
    </source>
</evidence>
<keyword evidence="4 8" id="KW-0812">Transmembrane</keyword>
<feature type="transmembrane region" description="Helical" evidence="8">
    <location>
        <begin position="430"/>
        <end position="451"/>
    </location>
</feature>
<evidence type="ECO:0000313" key="11">
    <source>
        <dbReference type="Proteomes" id="UP001589896"/>
    </source>
</evidence>
<feature type="transmembrane region" description="Helical" evidence="8">
    <location>
        <begin position="201"/>
        <end position="218"/>
    </location>
</feature>
<organism evidence="10 11">
    <name type="scientific">Lysobacter korlensis</name>
    <dbReference type="NCBI Taxonomy" id="553636"/>
    <lineage>
        <taxon>Bacteria</taxon>
        <taxon>Pseudomonadati</taxon>
        <taxon>Pseudomonadota</taxon>
        <taxon>Gammaproteobacteria</taxon>
        <taxon>Lysobacterales</taxon>
        <taxon>Lysobacteraceae</taxon>
        <taxon>Lysobacter</taxon>
    </lineage>
</organism>
<keyword evidence="2 8" id="KW-0813">Transport</keyword>
<dbReference type="EMBL" id="JBHLTG010000012">
    <property type="protein sequence ID" value="MFC0682262.1"/>
    <property type="molecule type" value="Genomic_DNA"/>
</dbReference>
<sequence length="509" mass="55129">MATFVIRRLIASFFVLLAATYIMYVLTALSGDPLEDLRASTAPNAAQLIERRIDLLHLDVPPYLRYFIWLGGVSKCVIGQCDLGYNVQGQPVIALLENALGQTLQLVTTAAILAIIIGVIVGIVTALRQYSGFDYGVTFIAFLFFSLPIFWVAVLLKQYIAIGFNDFLRNPDIPPIVIVIAAILSGVVWAAVAGGNWRRRGIVFGVATAVTAGILFYMSATDWFLTPGLGIVLITLTGIAAAVGITAVSTGLKNRRSLYASLTVVALGVALYYPLQFIFGRMTMPLFLGLAVVTILVGGVIGWFWGGNDRWQVARTAALVAVIMGGLIAIDEYMSYWEAYSNSSRVRGRPIATIGSVTPNLGGNFWVQGVDSFTHLLLPTIALILVSVASYTRYTRSSMLEVMNQDYIRTARAKGLTERTVIVRHAFRNALIPIATIVAFDVGAIVGGAVITERVFAWTGMGALFINGLDRVDPNPVMAFFLVTGALAIIFNLIADLVYAALDPRIRLS</sequence>
<dbReference type="PANTHER" id="PTHR43163:SF6">
    <property type="entry name" value="DIPEPTIDE TRANSPORT SYSTEM PERMEASE PROTEIN DPPB-RELATED"/>
    <property type="match status" value="1"/>
</dbReference>
<keyword evidence="3" id="KW-1003">Cell membrane</keyword>
<feature type="transmembrane region" description="Helical" evidence="8">
    <location>
        <begin position="139"/>
        <end position="161"/>
    </location>
</feature>
<evidence type="ECO:0000256" key="6">
    <source>
        <dbReference type="ARBA" id="ARBA00023136"/>
    </source>
</evidence>
<dbReference type="PANTHER" id="PTHR43163">
    <property type="entry name" value="DIPEPTIDE TRANSPORT SYSTEM PERMEASE PROTEIN DPPB-RELATED"/>
    <property type="match status" value="1"/>
</dbReference>
<feature type="transmembrane region" description="Helical" evidence="8">
    <location>
        <begin position="173"/>
        <end position="194"/>
    </location>
</feature>
<name>A0ABV6RZ69_9GAMM</name>
<evidence type="ECO:0000256" key="5">
    <source>
        <dbReference type="ARBA" id="ARBA00022989"/>
    </source>
</evidence>
<reference evidence="10 11" key="1">
    <citation type="submission" date="2024-09" db="EMBL/GenBank/DDBJ databases">
        <authorList>
            <person name="Sun Q."/>
            <person name="Mori K."/>
        </authorList>
    </citation>
    <scope>NUCLEOTIDE SEQUENCE [LARGE SCALE GENOMIC DNA]</scope>
    <source>
        <strain evidence="10 11">KCTC 23076</strain>
    </source>
</reference>
<feature type="transmembrane region" description="Helical" evidence="8">
    <location>
        <begin position="224"/>
        <end position="245"/>
    </location>
</feature>
<dbReference type="InterPro" id="IPR035906">
    <property type="entry name" value="MetI-like_sf"/>
</dbReference>
<dbReference type="Pfam" id="PF00528">
    <property type="entry name" value="BPD_transp_1"/>
    <property type="match status" value="1"/>
</dbReference>
<keyword evidence="11" id="KW-1185">Reference proteome</keyword>
<dbReference type="RefSeq" id="WP_386676123.1">
    <property type="nucleotide sequence ID" value="NZ_JBHLTG010000012.1"/>
</dbReference>
<dbReference type="SUPFAM" id="SSF161098">
    <property type="entry name" value="MetI-like"/>
    <property type="match status" value="1"/>
</dbReference>
<protein>
    <submittedName>
        <fullName evidence="10">ABC transporter permease</fullName>
    </submittedName>
</protein>
<dbReference type="CDD" id="cd06261">
    <property type="entry name" value="TM_PBP2"/>
    <property type="match status" value="1"/>
</dbReference>